<dbReference type="Gene3D" id="1.20.1050.10">
    <property type="match status" value="1"/>
</dbReference>
<dbReference type="AlphaFoldDB" id="A0A557QZ76"/>
<dbReference type="SUPFAM" id="SSF52833">
    <property type="entry name" value="Thioredoxin-like"/>
    <property type="match status" value="1"/>
</dbReference>
<dbReference type="InterPro" id="IPR036282">
    <property type="entry name" value="Glutathione-S-Trfase_C_sf"/>
</dbReference>
<dbReference type="PANTHER" id="PTHR43968">
    <property type="match status" value="1"/>
</dbReference>
<dbReference type="SFLD" id="SFLDS00019">
    <property type="entry name" value="Glutathione_Transferase_(cytos"/>
    <property type="match status" value="1"/>
</dbReference>
<dbReference type="PROSITE" id="PS50404">
    <property type="entry name" value="GST_NTER"/>
    <property type="match status" value="1"/>
</dbReference>
<keyword evidence="4" id="KW-1185">Reference proteome</keyword>
<evidence type="ECO:0000313" key="4">
    <source>
        <dbReference type="Proteomes" id="UP000319502"/>
    </source>
</evidence>
<dbReference type="InterPro" id="IPR036249">
    <property type="entry name" value="Thioredoxin-like_sf"/>
</dbReference>
<evidence type="ECO:0000259" key="2">
    <source>
        <dbReference type="PROSITE" id="PS50405"/>
    </source>
</evidence>
<name>A0A557QZ76_9RHOO</name>
<accession>A0A557QZ76</accession>
<dbReference type="GO" id="GO:0005737">
    <property type="term" value="C:cytoplasm"/>
    <property type="evidence" value="ECO:0007669"/>
    <property type="project" value="TreeGrafter"/>
</dbReference>
<dbReference type="OrthoDB" id="9813092at2"/>
<dbReference type="CDD" id="cd03196">
    <property type="entry name" value="GST_C_5"/>
    <property type="match status" value="1"/>
</dbReference>
<dbReference type="PROSITE" id="PS50405">
    <property type="entry name" value="GST_CTER"/>
    <property type="match status" value="1"/>
</dbReference>
<sequence length="206" mass="23584">MRPILYSFRRCPYAIRARLALWQAGVVVALREVVLRDKPAHLLELSPKGTVPVMRLPDGRVLEESLDIMHWALQQNDPDGWLRAGDSAEQATLVARNDVDFKPLLDRYKYAERFPEKSAVAWRNAAIAAHLTDLEARLTDHAYLFGDTPSLADAALFPFVRQFAAVDAAWFETARLLALRRWLKVWLASPLFAAVMVRHRTWQEPR</sequence>
<organism evidence="3 4">
    <name type="scientific">Denitromonas halophila</name>
    <dbReference type="NCBI Taxonomy" id="1629404"/>
    <lineage>
        <taxon>Bacteria</taxon>
        <taxon>Pseudomonadati</taxon>
        <taxon>Pseudomonadota</taxon>
        <taxon>Betaproteobacteria</taxon>
        <taxon>Rhodocyclales</taxon>
        <taxon>Zoogloeaceae</taxon>
        <taxon>Denitromonas</taxon>
    </lineage>
</organism>
<evidence type="ECO:0000313" key="3">
    <source>
        <dbReference type="EMBL" id="TVO58208.1"/>
    </source>
</evidence>
<dbReference type="InterPro" id="IPR040079">
    <property type="entry name" value="Glutathione_S-Trfase"/>
</dbReference>
<evidence type="ECO:0000259" key="1">
    <source>
        <dbReference type="PROSITE" id="PS50404"/>
    </source>
</evidence>
<feature type="domain" description="GST N-terminal" evidence="1">
    <location>
        <begin position="1"/>
        <end position="80"/>
    </location>
</feature>
<dbReference type="Pfam" id="PF13417">
    <property type="entry name" value="GST_N_3"/>
    <property type="match status" value="1"/>
</dbReference>
<dbReference type="SUPFAM" id="SSF47616">
    <property type="entry name" value="GST C-terminal domain-like"/>
    <property type="match status" value="1"/>
</dbReference>
<dbReference type="GO" id="GO:0016740">
    <property type="term" value="F:transferase activity"/>
    <property type="evidence" value="ECO:0007669"/>
    <property type="project" value="UniProtKB-KW"/>
</dbReference>
<protein>
    <submittedName>
        <fullName evidence="3">Glutathione S-transferase</fullName>
    </submittedName>
</protein>
<reference evidence="3 4" key="1">
    <citation type="submission" date="2019-07" db="EMBL/GenBank/DDBJ databases">
        <title>The pathways for chlorine oxyanion respiration interact through the shared metabolite chlorate.</title>
        <authorList>
            <person name="Barnum T.P."/>
            <person name="Cheng Y."/>
            <person name="Hill K.A."/>
            <person name="Lucas L.N."/>
            <person name="Carlson H.K."/>
            <person name="Coates J.D."/>
        </authorList>
    </citation>
    <scope>NUCLEOTIDE SEQUENCE [LARGE SCALE GENOMIC DNA]</scope>
    <source>
        <strain evidence="3 4">SFB-3</strain>
    </source>
</reference>
<dbReference type="RefSeq" id="WP_144308683.1">
    <property type="nucleotide sequence ID" value="NZ_VMNK01000004.1"/>
</dbReference>
<dbReference type="InterPro" id="IPR010987">
    <property type="entry name" value="Glutathione-S-Trfase_C-like"/>
</dbReference>
<feature type="domain" description="GST C-terminal" evidence="2">
    <location>
        <begin position="86"/>
        <end position="206"/>
    </location>
</feature>
<gene>
    <name evidence="3" type="ORF">FHP91_05695</name>
</gene>
<keyword evidence="3" id="KW-0808">Transferase</keyword>
<comment type="caution">
    <text evidence="3">The sequence shown here is derived from an EMBL/GenBank/DDBJ whole genome shotgun (WGS) entry which is preliminary data.</text>
</comment>
<dbReference type="PANTHER" id="PTHR43968:SF6">
    <property type="entry name" value="GLUTATHIONE S-TRANSFERASE OMEGA"/>
    <property type="match status" value="1"/>
</dbReference>
<dbReference type="InterPro" id="IPR004045">
    <property type="entry name" value="Glutathione_S-Trfase_N"/>
</dbReference>
<dbReference type="Proteomes" id="UP000319502">
    <property type="component" value="Unassembled WGS sequence"/>
</dbReference>
<dbReference type="EMBL" id="VMNK01000004">
    <property type="protein sequence ID" value="TVO58208.1"/>
    <property type="molecule type" value="Genomic_DNA"/>
</dbReference>
<proteinExistence type="predicted"/>
<dbReference type="Gene3D" id="3.40.30.10">
    <property type="entry name" value="Glutaredoxin"/>
    <property type="match status" value="1"/>
</dbReference>
<dbReference type="InterPro" id="IPR050983">
    <property type="entry name" value="GST_Omega/HSP26"/>
</dbReference>
<dbReference type="Pfam" id="PF13410">
    <property type="entry name" value="GST_C_2"/>
    <property type="match status" value="1"/>
</dbReference>